<feature type="region of interest" description="Disordered" evidence="1">
    <location>
        <begin position="1"/>
        <end position="35"/>
    </location>
</feature>
<sequence>MNRLTCRSSLTGPTGKRRHEYSKAHDSLTGSHGRNIEEGQTLMPLSRRDIRVGRPSRVENGVRSPIVFPYTGMDGDEMVVANIAFMTTPRNRNAMRWMNAQFFVIAYWKPPATGRITMIRLMLGQGQCYPSEAASSSSLGRKKDETWHTGVFGESIEAAWQLGA</sequence>
<protein>
    <submittedName>
        <fullName evidence="2">Uncharacterized protein</fullName>
    </submittedName>
</protein>
<dbReference type="VEuPathDB" id="FungiDB:PV06_00367"/>
<organism evidence="2 3">
    <name type="scientific">Exophiala oligosperma</name>
    <dbReference type="NCBI Taxonomy" id="215243"/>
    <lineage>
        <taxon>Eukaryota</taxon>
        <taxon>Fungi</taxon>
        <taxon>Dikarya</taxon>
        <taxon>Ascomycota</taxon>
        <taxon>Pezizomycotina</taxon>
        <taxon>Eurotiomycetes</taxon>
        <taxon>Chaetothyriomycetidae</taxon>
        <taxon>Chaetothyriales</taxon>
        <taxon>Herpotrichiellaceae</taxon>
        <taxon>Exophiala</taxon>
    </lineage>
</organism>
<gene>
    <name evidence="2" type="ORF">PV06_00367</name>
</gene>
<dbReference type="EMBL" id="KN847332">
    <property type="protein sequence ID" value="KIW47698.1"/>
    <property type="molecule type" value="Genomic_DNA"/>
</dbReference>
<keyword evidence="3" id="KW-1185">Reference proteome</keyword>
<evidence type="ECO:0000256" key="1">
    <source>
        <dbReference type="SAM" id="MobiDB-lite"/>
    </source>
</evidence>
<feature type="compositionally biased region" description="Polar residues" evidence="1">
    <location>
        <begin position="1"/>
        <end position="12"/>
    </location>
</feature>
<evidence type="ECO:0000313" key="2">
    <source>
        <dbReference type="EMBL" id="KIW47698.1"/>
    </source>
</evidence>
<reference evidence="2 3" key="1">
    <citation type="submission" date="2015-01" db="EMBL/GenBank/DDBJ databases">
        <title>The Genome Sequence of Exophiala oligosperma CBS72588.</title>
        <authorList>
            <consortium name="The Broad Institute Genomics Platform"/>
            <person name="Cuomo C."/>
            <person name="de Hoog S."/>
            <person name="Gorbushina A."/>
            <person name="Stielow B."/>
            <person name="Teixiera M."/>
            <person name="Abouelleil A."/>
            <person name="Chapman S.B."/>
            <person name="Priest M."/>
            <person name="Young S.K."/>
            <person name="Wortman J."/>
            <person name="Nusbaum C."/>
            <person name="Birren B."/>
        </authorList>
    </citation>
    <scope>NUCLEOTIDE SEQUENCE [LARGE SCALE GENOMIC DNA]</scope>
    <source>
        <strain evidence="2 3">CBS 72588</strain>
    </source>
</reference>
<name>A0A0D2DX67_9EURO</name>
<dbReference type="Proteomes" id="UP000053342">
    <property type="component" value="Unassembled WGS sequence"/>
</dbReference>
<dbReference type="RefSeq" id="XP_016267914.1">
    <property type="nucleotide sequence ID" value="XM_016400861.1"/>
</dbReference>
<dbReference type="GeneID" id="27352441"/>
<proteinExistence type="predicted"/>
<evidence type="ECO:0000313" key="3">
    <source>
        <dbReference type="Proteomes" id="UP000053342"/>
    </source>
</evidence>
<accession>A0A0D2DX67</accession>
<dbReference type="AlphaFoldDB" id="A0A0D2DX67"/>
<dbReference type="HOGENOM" id="CLU_1619020_0_0_1"/>